<dbReference type="SUPFAM" id="SSF48452">
    <property type="entry name" value="TPR-like"/>
    <property type="match status" value="1"/>
</dbReference>
<dbReference type="Proteomes" id="UP001139308">
    <property type="component" value="Unassembled WGS sequence"/>
</dbReference>
<feature type="region of interest" description="Disordered" evidence="3">
    <location>
        <begin position="56"/>
        <end position="90"/>
    </location>
</feature>
<dbReference type="GO" id="GO:0035556">
    <property type="term" value="P:intracellular signal transduction"/>
    <property type="evidence" value="ECO:0007669"/>
    <property type="project" value="InterPro"/>
</dbReference>
<dbReference type="AlphaFoldDB" id="A0A9X1RMS2"/>
<dbReference type="GO" id="GO:0005737">
    <property type="term" value="C:cytoplasm"/>
    <property type="evidence" value="ECO:0007669"/>
    <property type="project" value="TreeGrafter"/>
</dbReference>
<sequence>MRCTNCGFENLAKARFCEACGTLLARACPRCGHEVAAAARFCSECGAQLAEAPEPVQPVQQAQPVQPAQPAQPAQPVQPAPESPPAPIHYTPHHLAERIRAEHVAMEARGETAGERKTITALFADMAGSTALIHGLDPEEAHHLIEPVVALMMEAVHYYEGYVAKSLGDGILALFGAPIAHEDHPQRALFAALRMQQAMRWHGDRIRLEKGIPLQIRVGIHTGEVVVRSIRTDDLHTDYDPVGHTIHIASRMEGIATPTSILVSESTHKLAEGYFEFKPLGAAQVKGIPEALPVYEVLGPGVLRTRLQLAAHRGLARFVGRGAEMAHLDRALEKVRAGRGQIVAVVGEAGVGKSRLFHEFKERSRRGNLVLETFSVSHGKAFANLPLIELMKSYFQINAPDDERRRREKVVGKVLTLERSFEDLVPYLLYLLGTGESASALADMDPKIRRDRTFDAITQILTRESQNQPIELLFEDLQWLDRETEAFLVYLVERVPGTRVLLLVNYRPEYQPAWNSSQSSQLRLEPLGPAEAEGLLAALLGEHASLLPLKQRILEKTEGNPFFMEEVVQTLVEERALHGEPGRYRIEKTPSALHIPTTVQGVLAARIDRLPLTQKELLQTLAVIGKEFPFSLVQRICDGQLARTDDDLRALLAHLEAAEFIYERPAYPEVEYSFKHALTQEVAGHSLLTERRSVLHERTAKAIEALFPARIADYCSELAHHYSLSGNIPKAVEYLHRAGQQALRHAAHPDAMHHLGAALGLLERLPDTPARASRELMLLLSLGPALMNVRGYGAPEVAATYTRARQLGEQLGEVSQLFAALLGLRIHNMARAQYAVARDLGEQLLRMAQHANDLDWLMEAHGALGACLFLQGELDAAAAHLEQALTLYDPERHQAHAVSHGVDPGSRALNFLSLIRWLQGYPDQALKRSMEALVLAQKLAYGPTLAFTLAYAAELHQLRRETALVKERAEATIAVSTEHDLPYWLAWGTILSGWARIEPGSLQEGIAQLRQGLDAEQSAGGEEHRSYFFALLAECQWRAGDVEGGLHTLDAAMAITDATGERFYEAELHRLKGTMLLGVLSEDERVPSSNEGAQACFLKAIAVARAQGAQSLELRAASSLARLWQRAGRSDEARQLLSETIGNFTEGFDTGDLREARALLDALASSHARTIDDGRG</sequence>
<dbReference type="InterPro" id="IPR029787">
    <property type="entry name" value="Nucleotide_cyclase"/>
</dbReference>
<comment type="caution">
    <text evidence="5">The sequence shown here is derived from an EMBL/GenBank/DDBJ whole genome shotgun (WGS) entry which is preliminary data.</text>
</comment>
<gene>
    <name evidence="5" type="ORF">L5014_00985</name>
</gene>
<dbReference type="Pfam" id="PF00211">
    <property type="entry name" value="Guanylate_cyc"/>
    <property type="match status" value="1"/>
</dbReference>
<dbReference type="PANTHER" id="PTHR16305:SF28">
    <property type="entry name" value="GUANYLATE CYCLASE DOMAIN-CONTAINING PROTEIN"/>
    <property type="match status" value="1"/>
</dbReference>
<keyword evidence="2" id="KW-0067">ATP-binding</keyword>
<feature type="domain" description="Guanylate cyclase" evidence="4">
    <location>
        <begin position="120"/>
        <end position="253"/>
    </location>
</feature>
<dbReference type="PROSITE" id="PS50125">
    <property type="entry name" value="GUANYLATE_CYCLASE_2"/>
    <property type="match status" value="1"/>
</dbReference>
<accession>A0A9X1RMS2</accession>
<keyword evidence="1" id="KW-0547">Nucleotide-binding</keyword>
<dbReference type="SMART" id="SM00028">
    <property type="entry name" value="TPR"/>
    <property type="match status" value="2"/>
</dbReference>
<feature type="compositionally biased region" description="Low complexity" evidence="3">
    <location>
        <begin position="56"/>
        <end position="75"/>
    </location>
</feature>
<dbReference type="GO" id="GO:0009190">
    <property type="term" value="P:cyclic nucleotide biosynthetic process"/>
    <property type="evidence" value="ECO:0007669"/>
    <property type="project" value="InterPro"/>
</dbReference>
<name>A0A9X1RMS2_9BURK</name>
<dbReference type="SMART" id="SM00044">
    <property type="entry name" value="CYCc"/>
    <property type="match status" value="1"/>
</dbReference>
<dbReference type="InterPro" id="IPR025874">
    <property type="entry name" value="DZR"/>
</dbReference>
<evidence type="ECO:0000313" key="6">
    <source>
        <dbReference type="Proteomes" id="UP001139308"/>
    </source>
</evidence>
<evidence type="ECO:0000313" key="5">
    <source>
        <dbReference type="EMBL" id="MCG5071943.1"/>
    </source>
</evidence>
<protein>
    <submittedName>
        <fullName evidence="5">DUF2791 family P-loop domain-containing protein</fullName>
    </submittedName>
</protein>
<dbReference type="GO" id="GO:0004016">
    <property type="term" value="F:adenylate cyclase activity"/>
    <property type="evidence" value="ECO:0007669"/>
    <property type="project" value="UniProtKB-ARBA"/>
</dbReference>
<dbReference type="InterPro" id="IPR001054">
    <property type="entry name" value="A/G_cyclase"/>
</dbReference>
<dbReference type="InterPro" id="IPR027417">
    <property type="entry name" value="P-loop_NTPase"/>
</dbReference>
<proteinExistence type="predicted"/>
<reference evidence="5" key="1">
    <citation type="submission" date="2022-01" db="EMBL/GenBank/DDBJ databases">
        <title>Genome sequence and assembly of Parabukholderia sp. RG36.</title>
        <authorList>
            <person name="Chhetri G."/>
        </authorList>
    </citation>
    <scope>NUCLEOTIDE SEQUENCE</scope>
    <source>
        <strain evidence="5">RG36</strain>
    </source>
</reference>
<dbReference type="Pfam" id="PF13191">
    <property type="entry name" value="AAA_16"/>
    <property type="match status" value="1"/>
</dbReference>
<organism evidence="5 6">
    <name type="scientific">Paraburkholderia tagetis</name>
    <dbReference type="NCBI Taxonomy" id="2913261"/>
    <lineage>
        <taxon>Bacteria</taxon>
        <taxon>Pseudomonadati</taxon>
        <taxon>Pseudomonadota</taxon>
        <taxon>Betaproteobacteria</taxon>
        <taxon>Burkholderiales</taxon>
        <taxon>Burkholderiaceae</taxon>
        <taxon>Paraburkholderia</taxon>
    </lineage>
</organism>
<dbReference type="SUPFAM" id="SSF55073">
    <property type="entry name" value="Nucleotide cyclase"/>
    <property type="match status" value="1"/>
</dbReference>
<evidence type="ECO:0000256" key="1">
    <source>
        <dbReference type="ARBA" id="ARBA00022741"/>
    </source>
</evidence>
<evidence type="ECO:0000256" key="2">
    <source>
        <dbReference type="ARBA" id="ARBA00022840"/>
    </source>
</evidence>
<dbReference type="Gene3D" id="1.25.40.10">
    <property type="entry name" value="Tetratricopeptide repeat domain"/>
    <property type="match status" value="2"/>
</dbReference>
<dbReference type="PANTHER" id="PTHR16305">
    <property type="entry name" value="TESTICULAR SOLUBLE ADENYLYL CYCLASE"/>
    <property type="match status" value="1"/>
</dbReference>
<dbReference type="Pfam" id="PF12773">
    <property type="entry name" value="DZR"/>
    <property type="match status" value="1"/>
</dbReference>
<evidence type="ECO:0000259" key="4">
    <source>
        <dbReference type="PROSITE" id="PS50125"/>
    </source>
</evidence>
<dbReference type="SUPFAM" id="SSF52540">
    <property type="entry name" value="P-loop containing nucleoside triphosphate hydrolases"/>
    <property type="match status" value="1"/>
</dbReference>
<keyword evidence="6" id="KW-1185">Reference proteome</keyword>
<dbReference type="EMBL" id="JAKLJA010000001">
    <property type="protein sequence ID" value="MCG5071943.1"/>
    <property type="molecule type" value="Genomic_DNA"/>
</dbReference>
<dbReference type="InterPro" id="IPR019734">
    <property type="entry name" value="TPR_rpt"/>
</dbReference>
<dbReference type="Gene3D" id="3.40.50.300">
    <property type="entry name" value="P-loop containing nucleotide triphosphate hydrolases"/>
    <property type="match status" value="1"/>
</dbReference>
<dbReference type="RefSeq" id="WP_238461720.1">
    <property type="nucleotide sequence ID" value="NZ_JAKLJA010000001.1"/>
</dbReference>
<dbReference type="GO" id="GO:0005524">
    <property type="term" value="F:ATP binding"/>
    <property type="evidence" value="ECO:0007669"/>
    <property type="project" value="UniProtKB-KW"/>
</dbReference>
<dbReference type="InterPro" id="IPR011990">
    <property type="entry name" value="TPR-like_helical_dom_sf"/>
</dbReference>
<dbReference type="Gene3D" id="3.30.70.1230">
    <property type="entry name" value="Nucleotide cyclase"/>
    <property type="match status" value="1"/>
</dbReference>
<dbReference type="CDD" id="cd07302">
    <property type="entry name" value="CHD"/>
    <property type="match status" value="1"/>
</dbReference>
<dbReference type="InterPro" id="IPR041664">
    <property type="entry name" value="AAA_16"/>
</dbReference>
<evidence type="ECO:0000256" key="3">
    <source>
        <dbReference type="SAM" id="MobiDB-lite"/>
    </source>
</evidence>
<feature type="compositionally biased region" description="Pro residues" evidence="3">
    <location>
        <begin position="76"/>
        <end position="87"/>
    </location>
</feature>